<organism evidence="1 2">
    <name type="scientific">Datura stramonium</name>
    <name type="common">Jimsonweed</name>
    <name type="synonym">Common thornapple</name>
    <dbReference type="NCBI Taxonomy" id="4076"/>
    <lineage>
        <taxon>Eukaryota</taxon>
        <taxon>Viridiplantae</taxon>
        <taxon>Streptophyta</taxon>
        <taxon>Embryophyta</taxon>
        <taxon>Tracheophyta</taxon>
        <taxon>Spermatophyta</taxon>
        <taxon>Magnoliopsida</taxon>
        <taxon>eudicotyledons</taxon>
        <taxon>Gunneridae</taxon>
        <taxon>Pentapetalae</taxon>
        <taxon>asterids</taxon>
        <taxon>lamiids</taxon>
        <taxon>Solanales</taxon>
        <taxon>Solanaceae</taxon>
        <taxon>Solanoideae</taxon>
        <taxon>Datureae</taxon>
        <taxon>Datura</taxon>
    </lineage>
</organism>
<keyword evidence="2" id="KW-1185">Reference proteome</keyword>
<feature type="non-terminal residue" evidence="1">
    <location>
        <position position="54"/>
    </location>
</feature>
<accession>A0ABS8WSZ1</accession>
<proteinExistence type="predicted"/>
<protein>
    <submittedName>
        <fullName evidence="1">Uncharacterized protein</fullName>
    </submittedName>
</protein>
<name>A0ABS8WSZ1_DATST</name>
<reference evidence="1 2" key="1">
    <citation type="journal article" date="2021" name="BMC Genomics">
        <title>Datura genome reveals duplications of psychoactive alkaloid biosynthetic genes and high mutation rate following tissue culture.</title>
        <authorList>
            <person name="Rajewski A."/>
            <person name="Carter-House D."/>
            <person name="Stajich J."/>
            <person name="Litt A."/>
        </authorList>
    </citation>
    <scope>NUCLEOTIDE SEQUENCE [LARGE SCALE GENOMIC DNA]</scope>
    <source>
        <strain evidence="1">AR-01</strain>
    </source>
</reference>
<evidence type="ECO:0000313" key="2">
    <source>
        <dbReference type="Proteomes" id="UP000823775"/>
    </source>
</evidence>
<sequence length="54" mass="6111">NALGMATIGSSPVRSRETPMEHRFDLTWKDCCPSLLFFIGGSARFRGYHPIARR</sequence>
<feature type="non-terminal residue" evidence="1">
    <location>
        <position position="1"/>
    </location>
</feature>
<dbReference type="EMBL" id="JACEIK010009369">
    <property type="protein sequence ID" value="MCE3052264.1"/>
    <property type="molecule type" value="Genomic_DNA"/>
</dbReference>
<comment type="caution">
    <text evidence="1">The sequence shown here is derived from an EMBL/GenBank/DDBJ whole genome shotgun (WGS) entry which is preliminary data.</text>
</comment>
<evidence type="ECO:0000313" key="1">
    <source>
        <dbReference type="EMBL" id="MCE3052264.1"/>
    </source>
</evidence>
<dbReference type="Proteomes" id="UP000823775">
    <property type="component" value="Unassembled WGS sequence"/>
</dbReference>
<gene>
    <name evidence="1" type="ORF">HAX54_052022</name>
</gene>